<dbReference type="OrthoDB" id="5168887at2"/>
<dbReference type="GO" id="GO:0000272">
    <property type="term" value="P:polysaccharide catabolic process"/>
    <property type="evidence" value="ECO:0007669"/>
    <property type="project" value="UniProtKB-KW"/>
</dbReference>
<dbReference type="SMART" id="SM00060">
    <property type="entry name" value="FN3"/>
    <property type="match status" value="2"/>
</dbReference>
<dbReference type="InterPro" id="IPR051532">
    <property type="entry name" value="Ester_Hydrolysis_Enzymes"/>
</dbReference>
<dbReference type="RefSeq" id="WP_134714431.1">
    <property type="nucleotide sequence ID" value="NZ_SDKM01000004.1"/>
</dbReference>
<dbReference type="SUPFAM" id="SSF49265">
    <property type="entry name" value="Fibronectin type III"/>
    <property type="match status" value="1"/>
</dbReference>
<evidence type="ECO:0000256" key="2">
    <source>
        <dbReference type="ARBA" id="ARBA00023326"/>
    </source>
</evidence>
<dbReference type="AlphaFoldDB" id="A0A4Q4ZJE0"/>
<name>A0A4Q4ZJE0_9ACTN</name>
<dbReference type="CDD" id="cd00063">
    <property type="entry name" value="FN3"/>
    <property type="match status" value="1"/>
</dbReference>
<gene>
    <name evidence="5" type="ORF">EKO23_04285</name>
</gene>
<dbReference type="Proteomes" id="UP000295198">
    <property type="component" value="Unassembled WGS sequence"/>
</dbReference>
<sequence>MTTARTALVAALTMTLAAAGVLADVRPARSVPPACRQATDPEATSILVVGDSVAQGSSGDWTWRYRLWKHLTGSGARVDLVGPRDDLFDRQADRFGSQAYADPVFDRDHAARWGMAFAEQDHPIGDLVTPCRPDVVVEALGINDLVWQDSSPQTVVEEARTLVADARAADPTVDVVLSALPQTWFAGVSEYNAVLPALAAELSSDESRVVAADTGTGFVENVDTYDVAHLSATGEVKLAAGVADALGALGVGTPYPRPLPVVPNGPSRPAVLSAVAGDGRVRLAWTLPPGAESVVVWLRDATAGEPWTRLPYAVPWPTTTWTATGLTNYHEYRFRLQAAKGTAVSETFSNTVPSRPRKPAPGPVSLTLTSGRHRLVARWTASRRATAYVVSWKRRGAEGGEHRRRTSSRYLRIDHLRSGGSYRVRVMPLNVRTVGPTATKYGRPR</sequence>
<protein>
    <recommendedName>
        <fullName evidence="4">Fibronectin type-III domain-containing protein</fullName>
    </recommendedName>
</protein>
<dbReference type="Gene3D" id="2.60.40.10">
    <property type="entry name" value="Immunoglobulins"/>
    <property type="match status" value="2"/>
</dbReference>
<feature type="domain" description="Fibronectin type-III" evidence="4">
    <location>
        <begin position="265"/>
        <end position="359"/>
    </location>
</feature>
<accession>A0A4Q4ZJE0</accession>
<dbReference type="EMBL" id="SDKM01000004">
    <property type="protein sequence ID" value="RYP88068.1"/>
    <property type="molecule type" value="Genomic_DNA"/>
</dbReference>
<keyword evidence="3" id="KW-0732">Signal</keyword>
<feature type="signal peptide" evidence="3">
    <location>
        <begin position="1"/>
        <end position="23"/>
    </location>
</feature>
<evidence type="ECO:0000256" key="3">
    <source>
        <dbReference type="SAM" id="SignalP"/>
    </source>
</evidence>
<feature type="chain" id="PRO_5020656518" description="Fibronectin type-III domain-containing protein" evidence="3">
    <location>
        <begin position="24"/>
        <end position="445"/>
    </location>
</feature>
<keyword evidence="1" id="KW-0326">Glycosidase</keyword>
<keyword evidence="2" id="KW-0624">Polysaccharide degradation</keyword>
<organism evidence="5 6">
    <name type="scientific">Nocardioides guangzhouensis</name>
    <dbReference type="NCBI Taxonomy" id="2497878"/>
    <lineage>
        <taxon>Bacteria</taxon>
        <taxon>Bacillati</taxon>
        <taxon>Actinomycetota</taxon>
        <taxon>Actinomycetes</taxon>
        <taxon>Propionibacteriales</taxon>
        <taxon>Nocardioidaceae</taxon>
        <taxon>Nocardioides</taxon>
    </lineage>
</organism>
<proteinExistence type="predicted"/>
<comment type="caution">
    <text evidence="5">The sequence shown here is derived from an EMBL/GenBank/DDBJ whole genome shotgun (WGS) entry which is preliminary data.</text>
</comment>
<dbReference type="InterPro" id="IPR003961">
    <property type="entry name" value="FN3_dom"/>
</dbReference>
<dbReference type="InterPro" id="IPR036116">
    <property type="entry name" value="FN3_sf"/>
</dbReference>
<keyword evidence="1" id="KW-0378">Hydrolase</keyword>
<dbReference type="Gene3D" id="3.40.50.1110">
    <property type="entry name" value="SGNH hydrolase"/>
    <property type="match status" value="1"/>
</dbReference>
<evidence type="ECO:0000259" key="4">
    <source>
        <dbReference type="PROSITE" id="PS50853"/>
    </source>
</evidence>
<dbReference type="PANTHER" id="PTHR30383:SF29">
    <property type="entry name" value="SGNH HYDROLASE-TYPE ESTERASE DOMAIN-CONTAINING PROTEIN"/>
    <property type="match status" value="1"/>
</dbReference>
<evidence type="ECO:0000256" key="1">
    <source>
        <dbReference type="ARBA" id="ARBA00023295"/>
    </source>
</evidence>
<dbReference type="GO" id="GO:0016798">
    <property type="term" value="F:hydrolase activity, acting on glycosyl bonds"/>
    <property type="evidence" value="ECO:0007669"/>
    <property type="project" value="UniProtKB-KW"/>
</dbReference>
<keyword evidence="6" id="KW-1185">Reference proteome</keyword>
<feature type="domain" description="Fibronectin type-III" evidence="4">
    <location>
        <begin position="360"/>
        <end position="445"/>
    </location>
</feature>
<evidence type="ECO:0000313" key="5">
    <source>
        <dbReference type="EMBL" id="RYP88068.1"/>
    </source>
</evidence>
<dbReference type="InterPro" id="IPR036514">
    <property type="entry name" value="SGNH_hydro_sf"/>
</dbReference>
<dbReference type="PROSITE" id="PS50853">
    <property type="entry name" value="FN3"/>
    <property type="match status" value="2"/>
</dbReference>
<keyword evidence="2" id="KW-0119">Carbohydrate metabolism</keyword>
<dbReference type="InterPro" id="IPR013783">
    <property type="entry name" value="Ig-like_fold"/>
</dbReference>
<evidence type="ECO:0000313" key="6">
    <source>
        <dbReference type="Proteomes" id="UP000295198"/>
    </source>
</evidence>
<dbReference type="SUPFAM" id="SSF52266">
    <property type="entry name" value="SGNH hydrolase"/>
    <property type="match status" value="1"/>
</dbReference>
<dbReference type="PANTHER" id="PTHR30383">
    <property type="entry name" value="THIOESTERASE 1/PROTEASE 1/LYSOPHOSPHOLIPASE L1"/>
    <property type="match status" value="1"/>
</dbReference>
<reference evidence="5 6" key="1">
    <citation type="submission" date="2019-01" db="EMBL/GenBank/DDBJ databases">
        <title>Nocardioides guangzhouensis sp. nov., an actinobacterium isolated from soil.</title>
        <authorList>
            <person name="Fu Y."/>
            <person name="Cai Y."/>
            <person name="Lin Z."/>
            <person name="Chen P."/>
        </authorList>
    </citation>
    <scope>NUCLEOTIDE SEQUENCE [LARGE SCALE GENOMIC DNA]</scope>
    <source>
        <strain evidence="5 6">130</strain>
    </source>
</reference>